<dbReference type="PROSITE" id="PS51318">
    <property type="entry name" value="TAT"/>
    <property type="match status" value="1"/>
</dbReference>
<evidence type="ECO:0000313" key="2">
    <source>
        <dbReference type="Proteomes" id="UP001549291"/>
    </source>
</evidence>
<gene>
    <name evidence="1" type="ORF">ABIF63_000292</name>
</gene>
<dbReference type="InterPro" id="IPR006311">
    <property type="entry name" value="TAT_signal"/>
</dbReference>
<proteinExistence type="predicted"/>
<accession>A0ABV2RGY0</accession>
<dbReference type="InterPro" id="IPR009758">
    <property type="entry name" value="DUF1326"/>
</dbReference>
<dbReference type="Proteomes" id="UP001549291">
    <property type="component" value="Unassembled WGS sequence"/>
</dbReference>
<dbReference type="RefSeq" id="WP_354269917.1">
    <property type="nucleotide sequence ID" value="NZ_JBEPTQ010000001.1"/>
</dbReference>
<dbReference type="EMBL" id="JBEPTQ010000001">
    <property type="protein sequence ID" value="MET4716189.1"/>
    <property type="molecule type" value="Genomic_DNA"/>
</dbReference>
<protein>
    <recommendedName>
        <fullName evidence="3">DUF1326 domain-containing protein</fullName>
    </recommendedName>
</protein>
<keyword evidence="2" id="KW-1185">Reference proteome</keyword>
<name>A0ABV2RGY0_BRAJP</name>
<evidence type="ECO:0000313" key="1">
    <source>
        <dbReference type="EMBL" id="MET4716189.1"/>
    </source>
</evidence>
<reference evidence="1 2" key="1">
    <citation type="submission" date="2024-06" db="EMBL/GenBank/DDBJ databases">
        <title>Genomic Encyclopedia of Type Strains, Phase V (KMG-V): Genome sequencing to study the core and pangenomes of soil and plant-associated prokaryotes.</title>
        <authorList>
            <person name="Whitman W."/>
        </authorList>
    </citation>
    <scope>NUCLEOTIDE SEQUENCE [LARGE SCALE GENOMIC DNA]</scope>
    <source>
        <strain evidence="1 2">USDA 160</strain>
    </source>
</reference>
<sequence length="234" mass="25181">MMTTFSRRRLLDIAGSVTAASVLSALRPVRVAQAAEEKSTWNVKGLFMEACNCEAMCPCVVGNAPTPGTCGVLLGYHIESGRKGEVALDGLNVVRMNFLPGHMAKGNWRGAFYIDERASPAQREALSAIFSFKPGGAFAAQAGLVAEVLGVKFVPITFDAQGRQWKMAIAGIGDADITAIEGFDGKEIRVENLRGRAFPHVVAKSTHTAYKDFDLQWEISGKNGFYAPFAFNSA</sequence>
<dbReference type="Pfam" id="PF07040">
    <property type="entry name" value="DUF1326"/>
    <property type="match status" value="1"/>
</dbReference>
<evidence type="ECO:0008006" key="3">
    <source>
        <dbReference type="Google" id="ProtNLM"/>
    </source>
</evidence>
<organism evidence="1 2">
    <name type="scientific">Bradyrhizobium japonicum</name>
    <dbReference type="NCBI Taxonomy" id="375"/>
    <lineage>
        <taxon>Bacteria</taxon>
        <taxon>Pseudomonadati</taxon>
        <taxon>Pseudomonadota</taxon>
        <taxon>Alphaproteobacteria</taxon>
        <taxon>Hyphomicrobiales</taxon>
        <taxon>Nitrobacteraceae</taxon>
        <taxon>Bradyrhizobium</taxon>
    </lineage>
</organism>
<comment type="caution">
    <text evidence="1">The sequence shown here is derived from an EMBL/GenBank/DDBJ whole genome shotgun (WGS) entry which is preliminary data.</text>
</comment>